<gene>
    <name evidence="3" type="ORF">K432DRAFT_401237</name>
</gene>
<dbReference type="PANTHER" id="PTHR43662">
    <property type="match status" value="1"/>
</dbReference>
<dbReference type="AlphaFoldDB" id="A0A8E2EID2"/>
<name>A0A8E2EID2_9PEZI</name>
<evidence type="ECO:0000256" key="1">
    <source>
        <dbReference type="SAM" id="MobiDB-lite"/>
    </source>
</evidence>
<dbReference type="Pfam" id="PF01822">
    <property type="entry name" value="WSC"/>
    <property type="match status" value="1"/>
</dbReference>
<evidence type="ECO:0000259" key="2">
    <source>
        <dbReference type="PROSITE" id="PS51212"/>
    </source>
</evidence>
<keyword evidence="4" id="KW-1185">Reference proteome</keyword>
<dbReference type="EMBL" id="KV744839">
    <property type="protein sequence ID" value="OCK84356.1"/>
    <property type="molecule type" value="Genomic_DNA"/>
</dbReference>
<proteinExistence type="predicted"/>
<feature type="compositionally biased region" description="Low complexity" evidence="1">
    <location>
        <begin position="500"/>
        <end position="516"/>
    </location>
</feature>
<evidence type="ECO:0000313" key="4">
    <source>
        <dbReference type="Proteomes" id="UP000250266"/>
    </source>
</evidence>
<feature type="compositionally biased region" description="Polar residues" evidence="1">
    <location>
        <begin position="525"/>
        <end position="540"/>
    </location>
</feature>
<dbReference type="SMART" id="SM00321">
    <property type="entry name" value="WSC"/>
    <property type="match status" value="1"/>
</dbReference>
<dbReference type="Proteomes" id="UP000250266">
    <property type="component" value="Unassembled WGS sequence"/>
</dbReference>
<feature type="region of interest" description="Disordered" evidence="1">
    <location>
        <begin position="489"/>
        <end position="540"/>
    </location>
</feature>
<dbReference type="InterPro" id="IPR002889">
    <property type="entry name" value="WSC_carb-bd"/>
</dbReference>
<dbReference type="PROSITE" id="PS51212">
    <property type="entry name" value="WSC"/>
    <property type="match status" value="1"/>
</dbReference>
<accession>A0A8E2EID2</accession>
<evidence type="ECO:0000313" key="3">
    <source>
        <dbReference type="EMBL" id="OCK84356.1"/>
    </source>
</evidence>
<dbReference type="InterPro" id="IPR018535">
    <property type="entry name" value="DUF1996"/>
</dbReference>
<protein>
    <recommendedName>
        <fullName evidence="2">WSC domain-containing protein</fullName>
    </recommendedName>
</protein>
<dbReference type="PANTHER" id="PTHR43662:SF3">
    <property type="entry name" value="DOMAIN PROTEIN, PUTATIVE (AFU_ORTHOLOGUE AFUA_6G11970)-RELATED"/>
    <property type="match status" value="1"/>
</dbReference>
<sequence>MDYAQARAAPCSSCEIKEDMSNDWTPQLFIPAQNGSFILGPVVGDGDGSHGGMTAYYLQSRRDMNIYVDHILLDQCNISQRRESDEKFNAFLEGFRVLDGDPIKRNFTGGLDSQAVNFICLGANQPETSGFPKCNCRGGLRAQILFPACWNGKDLDVTNHKIHMSYPTGQNYNNGPCPAGFPVHMTSIFFEVLYETNRFAGKRHGSSQPFVLANGDPSGYGMHGDFVNGWDINVLQKAVENCLGSITIFTGAECQACRLPTVVDEHVQGWMPTLPDCNPITNGPGPALKVAGNGVYTGYGTDSYFSRTFSKSEAADDMAVEKCVGFCISNSFSYAGLEYSRECSCDNTLSDAAAPALGVMGVRTMKCSGDTKKYCGGTSAISICQRCSDTSCKNAQFGTSGNRTTPTSTAVAAVVSSSPKSPASIHIVSPRPLFLRHANDNEVRNVRVICKVRLLDHTHIYLHQIYLDHHPQTHLRHSNNRSIMHFLHSLNLPPRPEPQSARTSTALTKSTTTPSRPSRRPSAKLTPQPQTPRATPSPHS</sequence>
<dbReference type="OrthoDB" id="74764at2759"/>
<organism evidence="3 4">
    <name type="scientific">Lepidopterella palustris CBS 459.81</name>
    <dbReference type="NCBI Taxonomy" id="1314670"/>
    <lineage>
        <taxon>Eukaryota</taxon>
        <taxon>Fungi</taxon>
        <taxon>Dikarya</taxon>
        <taxon>Ascomycota</taxon>
        <taxon>Pezizomycotina</taxon>
        <taxon>Dothideomycetes</taxon>
        <taxon>Pleosporomycetidae</taxon>
        <taxon>Mytilinidiales</taxon>
        <taxon>Argynnaceae</taxon>
        <taxon>Lepidopterella</taxon>
    </lineage>
</organism>
<dbReference type="Pfam" id="PF09362">
    <property type="entry name" value="DUF1996"/>
    <property type="match status" value="1"/>
</dbReference>
<reference evidence="3 4" key="1">
    <citation type="journal article" date="2016" name="Nat. Commun.">
        <title>Ectomycorrhizal ecology is imprinted in the genome of the dominant symbiotic fungus Cenococcum geophilum.</title>
        <authorList>
            <consortium name="DOE Joint Genome Institute"/>
            <person name="Peter M."/>
            <person name="Kohler A."/>
            <person name="Ohm R.A."/>
            <person name="Kuo A."/>
            <person name="Krutzmann J."/>
            <person name="Morin E."/>
            <person name="Arend M."/>
            <person name="Barry K.W."/>
            <person name="Binder M."/>
            <person name="Choi C."/>
            <person name="Clum A."/>
            <person name="Copeland A."/>
            <person name="Grisel N."/>
            <person name="Haridas S."/>
            <person name="Kipfer T."/>
            <person name="LaButti K."/>
            <person name="Lindquist E."/>
            <person name="Lipzen A."/>
            <person name="Maire R."/>
            <person name="Meier B."/>
            <person name="Mihaltcheva S."/>
            <person name="Molinier V."/>
            <person name="Murat C."/>
            <person name="Poggeler S."/>
            <person name="Quandt C.A."/>
            <person name="Sperisen C."/>
            <person name="Tritt A."/>
            <person name="Tisserant E."/>
            <person name="Crous P.W."/>
            <person name="Henrissat B."/>
            <person name="Nehls U."/>
            <person name="Egli S."/>
            <person name="Spatafora J.W."/>
            <person name="Grigoriev I.V."/>
            <person name="Martin F.M."/>
        </authorList>
    </citation>
    <scope>NUCLEOTIDE SEQUENCE [LARGE SCALE GENOMIC DNA]</scope>
    <source>
        <strain evidence="3 4">CBS 459.81</strain>
    </source>
</reference>
<feature type="domain" description="WSC" evidence="2">
    <location>
        <begin position="293"/>
        <end position="387"/>
    </location>
</feature>